<comment type="caution">
    <text evidence="1">The sequence shown here is derived from an EMBL/GenBank/DDBJ whole genome shotgun (WGS) entry which is preliminary data.</text>
</comment>
<evidence type="ECO:0000313" key="1">
    <source>
        <dbReference type="EMBL" id="NDJ91830.1"/>
    </source>
</evidence>
<gene>
    <name evidence="1" type="ORF">GWR20_22250</name>
</gene>
<dbReference type="AlphaFoldDB" id="A0A7K3LI78"/>
<reference evidence="1 2" key="1">
    <citation type="submission" date="2020-01" db="EMBL/GenBank/DDBJ databases">
        <authorList>
            <person name="Sanchez-Estrada R."/>
            <person name="Gonzalez-Y-Merchand J.A."/>
            <person name="Rivera-Gutierrez S."/>
        </authorList>
    </citation>
    <scope>NUCLEOTIDE SEQUENCE [LARGE SCALE GENOMIC DNA]</scope>
    <source>
        <strain evidence="1 2">CST 7247</strain>
    </source>
</reference>
<organism evidence="1 2">
    <name type="scientific">Mycolicibacter kumamotonensis</name>
    <dbReference type="NCBI Taxonomy" id="354243"/>
    <lineage>
        <taxon>Bacteria</taxon>
        <taxon>Bacillati</taxon>
        <taxon>Actinomycetota</taxon>
        <taxon>Actinomycetes</taxon>
        <taxon>Mycobacteriales</taxon>
        <taxon>Mycobacteriaceae</taxon>
        <taxon>Mycolicibacter</taxon>
    </lineage>
</organism>
<proteinExistence type="predicted"/>
<evidence type="ECO:0000313" key="2">
    <source>
        <dbReference type="Proteomes" id="UP000466523"/>
    </source>
</evidence>
<protein>
    <submittedName>
        <fullName evidence="1">Uncharacterized protein</fullName>
    </submittedName>
</protein>
<sequence>MRAPDRRAKLTEDDVREIRAHYAAGRWGIKDLADIYAVSTATMSAVVHRRTWRHVTDRPTEGN</sequence>
<dbReference type="RefSeq" id="WP_162113260.1">
    <property type="nucleotide sequence ID" value="NZ_JAACYR010000132.1"/>
</dbReference>
<dbReference type="EMBL" id="JAACYR010000132">
    <property type="protein sequence ID" value="NDJ91830.1"/>
    <property type="molecule type" value="Genomic_DNA"/>
</dbReference>
<name>A0A7K3LI78_9MYCO</name>
<accession>A0A7K3LI78</accession>
<dbReference type="Proteomes" id="UP000466523">
    <property type="component" value="Unassembled WGS sequence"/>
</dbReference>